<comment type="similarity">
    <text evidence="1 4">Belongs to the DegT/DnrJ/EryC1 family.</text>
</comment>
<gene>
    <name evidence="5" type="primary">arnB_2</name>
    <name evidence="5" type="ORF">LMG26788_02855</name>
</gene>
<dbReference type="GO" id="GO:0030170">
    <property type="term" value="F:pyridoxal phosphate binding"/>
    <property type="evidence" value="ECO:0007669"/>
    <property type="project" value="TreeGrafter"/>
</dbReference>
<dbReference type="Proteomes" id="UP000494203">
    <property type="component" value="Unassembled WGS sequence"/>
</dbReference>
<dbReference type="Gene3D" id="3.40.640.10">
    <property type="entry name" value="Type I PLP-dependent aspartate aminotransferase-like (Major domain)"/>
    <property type="match status" value="1"/>
</dbReference>
<dbReference type="SUPFAM" id="SSF53383">
    <property type="entry name" value="PLP-dependent transferases"/>
    <property type="match status" value="1"/>
</dbReference>
<organism evidence="5 6">
    <name type="scientific">Achromobacter pulmonis</name>
    <dbReference type="NCBI Taxonomy" id="1389932"/>
    <lineage>
        <taxon>Bacteria</taxon>
        <taxon>Pseudomonadati</taxon>
        <taxon>Pseudomonadota</taxon>
        <taxon>Betaproteobacteria</taxon>
        <taxon>Burkholderiales</taxon>
        <taxon>Alcaligenaceae</taxon>
        <taxon>Achromobacter</taxon>
    </lineage>
</organism>
<evidence type="ECO:0000313" key="5">
    <source>
        <dbReference type="EMBL" id="CAB3872589.1"/>
    </source>
</evidence>
<dbReference type="PANTHER" id="PTHR30244:SF34">
    <property type="entry name" value="DTDP-4-AMINO-4,6-DIDEOXYGALACTOSE TRANSAMINASE"/>
    <property type="match status" value="1"/>
</dbReference>
<feature type="modified residue" description="N6-(pyridoxal phosphate)lysine" evidence="3">
    <location>
        <position position="170"/>
    </location>
</feature>
<name>A0A6S7D0P6_9BURK</name>
<proteinExistence type="inferred from homology"/>
<keyword evidence="3 4" id="KW-0663">Pyridoxal phosphate</keyword>
<dbReference type="AlphaFoldDB" id="A0A6S7D0P6"/>
<feature type="active site" description="Proton acceptor" evidence="2">
    <location>
        <position position="170"/>
    </location>
</feature>
<accession>A0A6S7D0P6</accession>
<protein>
    <submittedName>
        <fullName evidence="5">UDP-4-amino-4-deoxy-L-arabinose--oxoglutarate aminotransferase</fullName>
        <ecNumber evidence="5">2.6.1.87</ecNumber>
    </submittedName>
</protein>
<dbReference type="GO" id="GO:0099620">
    <property type="term" value="F:UDP-4-amino-4-deoxy-L-arabinose aminotransferase"/>
    <property type="evidence" value="ECO:0007669"/>
    <property type="project" value="UniProtKB-EC"/>
</dbReference>
<keyword evidence="5" id="KW-0808">Transferase</keyword>
<dbReference type="EMBL" id="CADIKZ010000007">
    <property type="protein sequence ID" value="CAB3872589.1"/>
    <property type="molecule type" value="Genomic_DNA"/>
</dbReference>
<evidence type="ECO:0000256" key="3">
    <source>
        <dbReference type="PIRSR" id="PIRSR000390-2"/>
    </source>
</evidence>
<evidence type="ECO:0000256" key="4">
    <source>
        <dbReference type="RuleBase" id="RU004508"/>
    </source>
</evidence>
<dbReference type="GO" id="GO:0000271">
    <property type="term" value="P:polysaccharide biosynthetic process"/>
    <property type="evidence" value="ECO:0007669"/>
    <property type="project" value="TreeGrafter"/>
</dbReference>
<dbReference type="InterPro" id="IPR015421">
    <property type="entry name" value="PyrdxlP-dep_Trfase_major"/>
</dbReference>
<evidence type="ECO:0000313" key="6">
    <source>
        <dbReference type="Proteomes" id="UP000494203"/>
    </source>
</evidence>
<sequence>MMIPHSRPWITDEDCEAITTALRSGMLNEGTATRRLEQWFERAGGGTAVATGSGSQALLLALRAVGVGAGTDVVVPTYVCAEVLGVVESLGAVARLVDIAGDYLISPDAAAAAITPCTRAIIVPYVMGIRATIDPLRVHGVPIIEDLAQWLGPVHAFEDDIQVFSFEATKVVAAGEGGLAHTRSPGLAQRLVDAKRVASSPYKLNLYPLSDLQATLALSQLERLQAVWHRRQLLAQRYLAGLADTPLILPPPRVDQGMYFRFAVQLPDGFEVEHIIAAFARHGVAVRRPVDGLLHHFRSTETAFPMAQSLYDRTLSLPLYPALSDDDQDMVLAAARAIFSHS</sequence>
<evidence type="ECO:0000256" key="2">
    <source>
        <dbReference type="PIRSR" id="PIRSR000390-1"/>
    </source>
</evidence>
<dbReference type="InterPro" id="IPR015422">
    <property type="entry name" value="PyrdxlP-dep_Trfase_small"/>
</dbReference>
<dbReference type="Pfam" id="PF01041">
    <property type="entry name" value="DegT_DnrJ_EryC1"/>
    <property type="match status" value="1"/>
</dbReference>
<dbReference type="RefSeq" id="WP_175141034.1">
    <property type="nucleotide sequence ID" value="NZ_CADIKZ010000007.1"/>
</dbReference>
<evidence type="ECO:0000256" key="1">
    <source>
        <dbReference type="ARBA" id="ARBA00037999"/>
    </source>
</evidence>
<keyword evidence="5" id="KW-0032">Aminotransferase</keyword>
<dbReference type="InterPro" id="IPR000653">
    <property type="entry name" value="DegT/StrS_aminotransferase"/>
</dbReference>
<dbReference type="PANTHER" id="PTHR30244">
    <property type="entry name" value="TRANSAMINASE"/>
    <property type="match status" value="1"/>
</dbReference>
<keyword evidence="6" id="KW-1185">Reference proteome</keyword>
<dbReference type="InterPro" id="IPR015424">
    <property type="entry name" value="PyrdxlP-dep_Trfase"/>
</dbReference>
<dbReference type="PIRSF" id="PIRSF000390">
    <property type="entry name" value="PLP_StrS"/>
    <property type="match status" value="1"/>
</dbReference>
<dbReference type="Gene3D" id="3.90.1150.10">
    <property type="entry name" value="Aspartate Aminotransferase, domain 1"/>
    <property type="match status" value="1"/>
</dbReference>
<dbReference type="EC" id="2.6.1.87" evidence="5"/>
<reference evidence="5 6" key="1">
    <citation type="submission" date="2020-04" db="EMBL/GenBank/DDBJ databases">
        <authorList>
            <person name="De Canck E."/>
        </authorList>
    </citation>
    <scope>NUCLEOTIDE SEQUENCE [LARGE SCALE GENOMIC DNA]</scope>
    <source>
        <strain evidence="5 6">LMG 26788</strain>
    </source>
</reference>